<dbReference type="EMBL" id="CAJOBP010001418">
    <property type="protein sequence ID" value="CAF4283053.1"/>
    <property type="molecule type" value="Genomic_DNA"/>
</dbReference>
<evidence type="ECO:0000313" key="2">
    <source>
        <dbReference type="EMBL" id="CAF3354085.1"/>
    </source>
</evidence>
<dbReference type="AlphaFoldDB" id="A0A817YS62"/>
<protein>
    <submittedName>
        <fullName evidence="3">Uncharacterized protein</fullName>
    </submittedName>
</protein>
<sequence length="222" mass="25555">MGNSTPPASYLANQVNQFLAQKKDYEWFIKEHPGNIKNDSYDQRMVVTTFPDHLTTKDFEEYVDRKFSDLDDGVRKKMKSLIEANTNDNKKENNSSGSSSPDSSVSANKYDVPEDELQTITEHYQGAFNNNEYFHVNDTEKIVSLQCNANGTATATLVQILLEKNFTLNENKLIIGYIKFTRELENGSHDIKDFWDRGKDRIARALQYKYAKQLNRDSFKAL</sequence>
<feature type="region of interest" description="Disordered" evidence="1">
    <location>
        <begin position="83"/>
        <end position="109"/>
    </location>
</feature>
<dbReference type="Proteomes" id="UP000663848">
    <property type="component" value="Unassembled WGS sequence"/>
</dbReference>
<dbReference type="Proteomes" id="UP000663873">
    <property type="component" value="Unassembled WGS sequence"/>
</dbReference>
<keyword evidence="7" id="KW-1185">Reference proteome</keyword>
<dbReference type="EMBL" id="CAJOBR010001549">
    <property type="protein sequence ID" value="CAF4616975.1"/>
    <property type="molecule type" value="Genomic_DNA"/>
</dbReference>
<evidence type="ECO:0000313" key="3">
    <source>
        <dbReference type="EMBL" id="CAF3383117.1"/>
    </source>
</evidence>
<evidence type="ECO:0000256" key="1">
    <source>
        <dbReference type="SAM" id="MobiDB-lite"/>
    </source>
</evidence>
<evidence type="ECO:0000313" key="7">
    <source>
        <dbReference type="Proteomes" id="UP000663873"/>
    </source>
</evidence>
<dbReference type="Proteomes" id="UP000663825">
    <property type="component" value="Unassembled WGS sequence"/>
</dbReference>
<gene>
    <name evidence="3" type="ORF">GRG538_LOCUS8387</name>
    <name evidence="5" type="ORF">QYT958_LOCUS12604</name>
    <name evidence="2" type="ORF">TIS948_LOCUS23549</name>
    <name evidence="4" type="ORF">UJA718_LOCUS11517</name>
</gene>
<comment type="caution">
    <text evidence="3">The sequence shown here is derived from an EMBL/GenBank/DDBJ whole genome shotgun (WGS) entry which is preliminary data.</text>
</comment>
<evidence type="ECO:0000313" key="4">
    <source>
        <dbReference type="EMBL" id="CAF4283053.1"/>
    </source>
</evidence>
<dbReference type="Proteomes" id="UP000663872">
    <property type="component" value="Unassembled WGS sequence"/>
</dbReference>
<organism evidence="3 6">
    <name type="scientific">Rotaria socialis</name>
    <dbReference type="NCBI Taxonomy" id="392032"/>
    <lineage>
        <taxon>Eukaryota</taxon>
        <taxon>Metazoa</taxon>
        <taxon>Spiralia</taxon>
        <taxon>Gnathifera</taxon>
        <taxon>Rotifera</taxon>
        <taxon>Eurotatoria</taxon>
        <taxon>Bdelloidea</taxon>
        <taxon>Philodinida</taxon>
        <taxon>Philodinidae</taxon>
        <taxon>Rotaria</taxon>
    </lineage>
</organism>
<evidence type="ECO:0000313" key="5">
    <source>
        <dbReference type="EMBL" id="CAF4616975.1"/>
    </source>
</evidence>
<evidence type="ECO:0000313" key="6">
    <source>
        <dbReference type="Proteomes" id="UP000663872"/>
    </source>
</evidence>
<accession>A0A817YS62</accession>
<dbReference type="OrthoDB" id="9990308at2759"/>
<name>A0A817YS62_9BILA</name>
<feature type="compositionally biased region" description="Low complexity" evidence="1">
    <location>
        <begin position="95"/>
        <end position="106"/>
    </location>
</feature>
<dbReference type="EMBL" id="CAJNXB010004083">
    <property type="protein sequence ID" value="CAF3354085.1"/>
    <property type="molecule type" value="Genomic_DNA"/>
</dbReference>
<proteinExistence type="predicted"/>
<reference evidence="3" key="1">
    <citation type="submission" date="2021-02" db="EMBL/GenBank/DDBJ databases">
        <authorList>
            <person name="Nowell W R."/>
        </authorList>
    </citation>
    <scope>NUCLEOTIDE SEQUENCE</scope>
</reference>
<dbReference type="EMBL" id="CAJNYT010000912">
    <property type="protein sequence ID" value="CAF3383117.1"/>
    <property type="molecule type" value="Genomic_DNA"/>
</dbReference>